<keyword evidence="8" id="KW-1185">Reference proteome</keyword>
<evidence type="ECO:0000256" key="3">
    <source>
        <dbReference type="ARBA" id="ARBA00022692"/>
    </source>
</evidence>
<feature type="transmembrane region" description="Helical" evidence="6">
    <location>
        <begin position="162"/>
        <end position="182"/>
    </location>
</feature>
<reference evidence="7 8" key="1">
    <citation type="submission" date="2024-04" db="EMBL/GenBank/DDBJ databases">
        <title>genome sequences of Mucor flavus KT1a and Helicostylum pulchrum KT1b strains isolated from the surface of a dry-aged beef.</title>
        <authorList>
            <person name="Toyotome T."/>
            <person name="Hosono M."/>
            <person name="Torimaru M."/>
            <person name="Fukuda K."/>
            <person name="Mikami N."/>
        </authorList>
    </citation>
    <scope>NUCLEOTIDE SEQUENCE [LARGE SCALE GENOMIC DNA]</scope>
    <source>
        <strain evidence="7 8">KT1a</strain>
    </source>
</reference>
<comment type="caution">
    <text evidence="7">The sequence shown here is derived from an EMBL/GenBank/DDBJ whole genome shotgun (WGS) entry which is preliminary data.</text>
</comment>
<keyword evidence="2" id="KW-0813">Transport</keyword>
<dbReference type="Proteomes" id="UP001473302">
    <property type="component" value="Unassembled WGS sequence"/>
</dbReference>
<feature type="transmembrane region" description="Helical" evidence="6">
    <location>
        <begin position="252"/>
        <end position="280"/>
    </location>
</feature>
<comment type="subcellular location">
    <subcellularLocation>
        <location evidence="1">Membrane</location>
        <topology evidence="1">Multi-pass membrane protein</topology>
    </subcellularLocation>
</comment>
<feature type="transmembrane region" description="Helical" evidence="6">
    <location>
        <begin position="369"/>
        <end position="392"/>
    </location>
</feature>
<accession>A0ABP9Z3K1</accession>
<dbReference type="PANTHER" id="PTHR45649">
    <property type="entry name" value="AMINO-ACID PERMEASE BAT1"/>
    <property type="match status" value="1"/>
</dbReference>
<evidence type="ECO:0000256" key="6">
    <source>
        <dbReference type="SAM" id="Phobius"/>
    </source>
</evidence>
<evidence type="ECO:0008006" key="9">
    <source>
        <dbReference type="Google" id="ProtNLM"/>
    </source>
</evidence>
<feature type="transmembrane region" description="Helical" evidence="6">
    <location>
        <begin position="78"/>
        <end position="102"/>
    </location>
</feature>
<feature type="transmembrane region" description="Helical" evidence="6">
    <location>
        <begin position="123"/>
        <end position="142"/>
    </location>
</feature>
<feature type="transmembrane region" description="Helical" evidence="6">
    <location>
        <begin position="44"/>
        <end position="66"/>
    </location>
</feature>
<keyword evidence="3 6" id="KW-0812">Transmembrane</keyword>
<keyword evidence="5 6" id="KW-0472">Membrane</keyword>
<dbReference type="PIRSF" id="PIRSF006060">
    <property type="entry name" value="AA_transporter"/>
    <property type="match status" value="1"/>
</dbReference>
<feature type="transmembrane region" description="Helical" evidence="6">
    <location>
        <begin position="202"/>
        <end position="224"/>
    </location>
</feature>
<proteinExistence type="predicted"/>
<dbReference type="InterPro" id="IPR002293">
    <property type="entry name" value="AA/rel_permease1"/>
</dbReference>
<dbReference type="PANTHER" id="PTHR45649:SF26">
    <property type="entry name" value="OS04G0435100 PROTEIN"/>
    <property type="match status" value="1"/>
</dbReference>
<protein>
    <recommendedName>
        <fullName evidence="9">Amino acid transporter</fullName>
    </recommendedName>
</protein>
<keyword evidence="4 6" id="KW-1133">Transmembrane helix</keyword>
<evidence type="ECO:0000256" key="2">
    <source>
        <dbReference type="ARBA" id="ARBA00022448"/>
    </source>
</evidence>
<sequence>MTEHEKIDVTIDDKHIESNSSLDYDAQKLQDLGYKQEFKREISLFAQIGFLFTSMAVLPNWMLGFGLSINAGGPSSLFWGWIVVSPFVCCIALSMAEVISAYPLEGGVFSWTLLLSNKKRGPLFWTGLGTIAILCTVPAMAPKYNSAKWVFTEFTNNTGYESVVMVFFVGMLQAGWSLSGYVCGAQIVEGTKRADVTAPRGIIICVTGVILQGLVIILITLFSIQDIDELIASKTPISTFFLRATNSPRLTAFFLIMLLFAQFGSLCNTILATSHFTFAFARDGCLPFSSYFSKLSEKTRAPERALIAQLIISILIIMPNFASEIYWQAIMSATIIAINIAYGMPFVCRLLWVRNDMPRGPFSLGRFGLVLNFISVVWISFFSVILCIPSVSPVTPETMNWASAMIGGVLMFSLLFWFISGRKNYEEKINSVEKQ</sequence>
<evidence type="ECO:0000313" key="8">
    <source>
        <dbReference type="Proteomes" id="UP001473302"/>
    </source>
</evidence>
<evidence type="ECO:0000256" key="1">
    <source>
        <dbReference type="ARBA" id="ARBA00004141"/>
    </source>
</evidence>
<gene>
    <name evidence="7" type="ORF">MFLAVUS_007170</name>
</gene>
<feature type="transmembrane region" description="Helical" evidence="6">
    <location>
        <begin position="325"/>
        <end position="348"/>
    </location>
</feature>
<evidence type="ECO:0000256" key="5">
    <source>
        <dbReference type="ARBA" id="ARBA00023136"/>
    </source>
</evidence>
<dbReference type="EMBL" id="BAABUK010000018">
    <property type="protein sequence ID" value="GAA5813684.1"/>
    <property type="molecule type" value="Genomic_DNA"/>
</dbReference>
<dbReference type="Gene3D" id="1.20.1740.10">
    <property type="entry name" value="Amino acid/polyamine transporter I"/>
    <property type="match status" value="2"/>
</dbReference>
<feature type="transmembrane region" description="Helical" evidence="6">
    <location>
        <begin position="398"/>
        <end position="419"/>
    </location>
</feature>
<evidence type="ECO:0000313" key="7">
    <source>
        <dbReference type="EMBL" id="GAA5813684.1"/>
    </source>
</evidence>
<feature type="transmembrane region" description="Helical" evidence="6">
    <location>
        <begin position="301"/>
        <end position="319"/>
    </location>
</feature>
<organism evidence="7 8">
    <name type="scientific">Mucor flavus</name>
    <dbReference type="NCBI Taxonomy" id="439312"/>
    <lineage>
        <taxon>Eukaryota</taxon>
        <taxon>Fungi</taxon>
        <taxon>Fungi incertae sedis</taxon>
        <taxon>Mucoromycota</taxon>
        <taxon>Mucoromycotina</taxon>
        <taxon>Mucoromycetes</taxon>
        <taxon>Mucorales</taxon>
        <taxon>Mucorineae</taxon>
        <taxon>Mucoraceae</taxon>
        <taxon>Mucor</taxon>
    </lineage>
</organism>
<evidence type="ECO:0000256" key="4">
    <source>
        <dbReference type="ARBA" id="ARBA00022989"/>
    </source>
</evidence>
<dbReference type="Pfam" id="PF13520">
    <property type="entry name" value="AA_permease_2"/>
    <property type="match status" value="1"/>
</dbReference>
<name>A0ABP9Z3K1_9FUNG</name>